<dbReference type="AlphaFoldDB" id="A0AAU8JM22"/>
<dbReference type="EMBL" id="CP159837">
    <property type="protein sequence ID" value="XCM39922.1"/>
    <property type="molecule type" value="Genomic_DNA"/>
</dbReference>
<sequence>MPIFRYLSEDLSSLVCLIHEDVRLGWHIQIHYILYRSGLPEKIGVFGDKFTQNWQKNVNNSDFSDRCPDWRVKHPGNDDF</sequence>
<accession>A0AAU8JM22</accession>
<organism evidence="1">
    <name type="scientific">Planktothricoides raciborskii GIHE-MW2</name>
    <dbReference type="NCBI Taxonomy" id="2792601"/>
    <lineage>
        <taxon>Bacteria</taxon>
        <taxon>Bacillati</taxon>
        <taxon>Cyanobacteriota</taxon>
        <taxon>Cyanophyceae</taxon>
        <taxon>Oscillatoriophycideae</taxon>
        <taxon>Oscillatoriales</taxon>
        <taxon>Oscillatoriaceae</taxon>
        <taxon>Planktothricoides</taxon>
    </lineage>
</organism>
<protein>
    <submittedName>
        <fullName evidence="1">Uncharacterized protein</fullName>
    </submittedName>
</protein>
<reference evidence="1" key="1">
    <citation type="submission" date="2024-07" db="EMBL/GenBank/DDBJ databases">
        <authorList>
            <person name="Kim Y.J."/>
            <person name="Jeong J.Y."/>
        </authorList>
    </citation>
    <scope>NUCLEOTIDE SEQUENCE</scope>
    <source>
        <strain evidence="1">GIHE-MW2</strain>
    </source>
</reference>
<evidence type="ECO:0000313" key="1">
    <source>
        <dbReference type="EMBL" id="XCM39922.1"/>
    </source>
</evidence>
<name>A0AAU8JM22_9CYAN</name>
<proteinExistence type="predicted"/>
<gene>
    <name evidence="1" type="ORF">ABWT76_002888</name>
</gene>
<dbReference type="RefSeq" id="WP_190877664.1">
    <property type="nucleotide sequence ID" value="NZ_CP159837.1"/>
</dbReference>